<reference evidence="1" key="1">
    <citation type="submission" date="2023-03" db="EMBL/GenBank/DDBJ databases">
        <title>Massive genome expansion in bonnet fungi (Mycena s.s.) driven by repeated elements and novel gene families across ecological guilds.</title>
        <authorList>
            <consortium name="Lawrence Berkeley National Laboratory"/>
            <person name="Harder C.B."/>
            <person name="Miyauchi S."/>
            <person name="Viragh M."/>
            <person name="Kuo A."/>
            <person name="Thoen E."/>
            <person name="Andreopoulos B."/>
            <person name="Lu D."/>
            <person name="Skrede I."/>
            <person name="Drula E."/>
            <person name="Henrissat B."/>
            <person name="Morin E."/>
            <person name="Kohler A."/>
            <person name="Barry K."/>
            <person name="LaButti K."/>
            <person name="Morin E."/>
            <person name="Salamov A."/>
            <person name="Lipzen A."/>
            <person name="Mereny Z."/>
            <person name="Hegedus B."/>
            <person name="Baldrian P."/>
            <person name="Stursova M."/>
            <person name="Weitz H."/>
            <person name="Taylor A."/>
            <person name="Grigoriev I.V."/>
            <person name="Nagy L.G."/>
            <person name="Martin F."/>
            <person name="Kauserud H."/>
        </authorList>
    </citation>
    <scope>NUCLEOTIDE SEQUENCE</scope>
    <source>
        <strain evidence="1">CBHHK002</strain>
    </source>
</reference>
<accession>A0AAD7EKK6</accession>
<dbReference type="EMBL" id="JARIHO010000034">
    <property type="protein sequence ID" value="KAJ7333355.1"/>
    <property type="molecule type" value="Genomic_DNA"/>
</dbReference>
<proteinExistence type="predicted"/>
<dbReference type="AlphaFoldDB" id="A0AAD7EKK6"/>
<sequence>MVDQIRFQIDNSKTNCWLIPAITSAFADWGHILRKPVAVPPRSSIPENGGVVKASSAPFIGAAMIVVYLIKTSTPSPIYVCLLGSDPDLSARSNWAYVYITTDMNEAKADQDLYNKVYFAERTSASVKVDGGIFQMRASSVVPQIN</sequence>
<keyword evidence="2" id="KW-1185">Reference proteome</keyword>
<evidence type="ECO:0000313" key="2">
    <source>
        <dbReference type="Proteomes" id="UP001218218"/>
    </source>
</evidence>
<evidence type="ECO:0000313" key="1">
    <source>
        <dbReference type="EMBL" id="KAJ7333355.1"/>
    </source>
</evidence>
<protein>
    <submittedName>
        <fullName evidence="1">Uncharacterized protein</fullName>
    </submittedName>
</protein>
<organism evidence="1 2">
    <name type="scientific">Mycena albidolilacea</name>
    <dbReference type="NCBI Taxonomy" id="1033008"/>
    <lineage>
        <taxon>Eukaryota</taxon>
        <taxon>Fungi</taxon>
        <taxon>Dikarya</taxon>
        <taxon>Basidiomycota</taxon>
        <taxon>Agaricomycotina</taxon>
        <taxon>Agaricomycetes</taxon>
        <taxon>Agaricomycetidae</taxon>
        <taxon>Agaricales</taxon>
        <taxon>Marasmiineae</taxon>
        <taxon>Mycenaceae</taxon>
        <taxon>Mycena</taxon>
    </lineage>
</organism>
<gene>
    <name evidence="1" type="ORF">DFH08DRAFT_814467</name>
</gene>
<comment type="caution">
    <text evidence="1">The sequence shown here is derived from an EMBL/GenBank/DDBJ whole genome shotgun (WGS) entry which is preliminary data.</text>
</comment>
<dbReference type="Proteomes" id="UP001218218">
    <property type="component" value="Unassembled WGS sequence"/>
</dbReference>
<name>A0AAD7EKK6_9AGAR</name>